<evidence type="ECO:0000256" key="1">
    <source>
        <dbReference type="SAM" id="MobiDB-lite"/>
    </source>
</evidence>
<evidence type="ECO:0000313" key="2">
    <source>
        <dbReference type="EnsemblPlants" id="Kaladp0045s0107.1.v1.1"/>
    </source>
</evidence>
<proteinExistence type="predicted"/>
<organism evidence="2 3">
    <name type="scientific">Kalanchoe fedtschenkoi</name>
    <name type="common">Lavender scallops</name>
    <name type="synonym">South American air plant</name>
    <dbReference type="NCBI Taxonomy" id="63787"/>
    <lineage>
        <taxon>Eukaryota</taxon>
        <taxon>Viridiplantae</taxon>
        <taxon>Streptophyta</taxon>
        <taxon>Embryophyta</taxon>
        <taxon>Tracheophyta</taxon>
        <taxon>Spermatophyta</taxon>
        <taxon>Magnoliopsida</taxon>
        <taxon>eudicotyledons</taxon>
        <taxon>Gunneridae</taxon>
        <taxon>Pentapetalae</taxon>
        <taxon>Saxifragales</taxon>
        <taxon>Crassulaceae</taxon>
        <taxon>Kalanchoe</taxon>
    </lineage>
</organism>
<dbReference type="EnsemblPlants" id="Kaladp0045s0107.1.v1.1">
    <property type="protein sequence ID" value="Kaladp0045s0107.1.v1.1"/>
    <property type="gene ID" value="Kaladp0045s0107.v1.1"/>
</dbReference>
<dbReference type="PANTHER" id="PTHR47559">
    <property type="entry name" value="OS03G0844900 PROTEIN"/>
    <property type="match status" value="1"/>
</dbReference>
<protein>
    <recommendedName>
        <fullName evidence="4">S1 motif domain-containing protein</fullName>
    </recommendedName>
</protein>
<dbReference type="Proteomes" id="UP000594263">
    <property type="component" value="Unplaced"/>
</dbReference>
<dbReference type="InterPro" id="IPR052757">
    <property type="entry name" value="Ribosomal_protein_S1"/>
</dbReference>
<name>A0A7N0TSZ8_KALFE</name>
<sequence length="171" mass="18225">MSGASSVGSLAGFSFPSGITIAADASSSSSPCLLIPSKFASRHPRLVSSVSVSVAASPAHTDQSSTAVDHGDRSPELLRRDRRSADWKAARAYNDKGIIYEGRVDGFNGGGLLIRFYSLLGFLPYPLLSPSHSCKEPNKTIQEIAKGLVGSTMSLKVLFSTRPGFYVPRYL</sequence>
<keyword evidence="3" id="KW-1185">Reference proteome</keyword>
<feature type="region of interest" description="Disordered" evidence="1">
    <location>
        <begin position="61"/>
        <end position="80"/>
    </location>
</feature>
<feature type="compositionally biased region" description="Basic and acidic residues" evidence="1">
    <location>
        <begin position="69"/>
        <end position="80"/>
    </location>
</feature>
<evidence type="ECO:0000313" key="3">
    <source>
        <dbReference type="Proteomes" id="UP000594263"/>
    </source>
</evidence>
<dbReference type="AlphaFoldDB" id="A0A7N0TSZ8"/>
<dbReference type="Gramene" id="Kaladp0045s0107.1.v1.1">
    <property type="protein sequence ID" value="Kaladp0045s0107.1.v1.1"/>
    <property type="gene ID" value="Kaladp0045s0107.v1.1"/>
</dbReference>
<evidence type="ECO:0008006" key="4">
    <source>
        <dbReference type="Google" id="ProtNLM"/>
    </source>
</evidence>
<reference evidence="2" key="1">
    <citation type="submission" date="2021-01" db="UniProtKB">
        <authorList>
            <consortium name="EnsemblPlants"/>
        </authorList>
    </citation>
    <scope>IDENTIFICATION</scope>
</reference>
<dbReference type="PANTHER" id="PTHR47559:SF1">
    <property type="entry name" value="OS03G0844900 PROTEIN"/>
    <property type="match status" value="1"/>
</dbReference>
<accession>A0A7N0TSZ8</accession>